<evidence type="ECO:0000256" key="2">
    <source>
        <dbReference type="ARBA" id="ARBA00022679"/>
    </source>
</evidence>
<dbReference type="PROSITE" id="PS00092">
    <property type="entry name" value="N6_MTASE"/>
    <property type="match status" value="1"/>
</dbReference>
<accession>A0ABW3V0Q7</accession>
<feature type="binding site" evidence="5">
    <location>
        <position position="184"/>
    </location>
    <ligand>
        <name>S-adenosyl-L-methionine</name>
        <dbReference type="ChEBI" id="CHEBI:59789"/>
    </ligand>
</feature>
<dbReference type="Proteomes" id="UP001597263">
    <property type="component" value="Unassembled WGS sequence"/>
</dbReference>
<keyword evidence="3 5" id="KW-0949">S-adenosyl-L-methionine</keyword>
<feature type="binding site" evidence="5">
    <location>
        <position position="155"/>
    </location>
    <ligand>
        <name>S-adenosyl-L-methionine</name>
        <dbReference type="ChEBI" id="CHEBI:59789"/>
    </ligand>
</feature>
<comment type="catalytic activity">
    <reaction evidence="4 5">
        <text>L-glutaminyl-[peptide chain release factor] + S-adenosyl-L-methionine = N(5)-methyl-L-glutaminyl-[peptide chain release factor] + S-adenosyl-L-homocysteine + H(+)</text>
        <dbReference type="Rhea" id="RHEA:42896"/>
        <dbReference type="Rhea" id="RHEA-COMP:10271"/>
        <dbReference type="Rhea" id="RHEA-COMP:10272"/>
        <dbReference type="ChEBI" id="CHEBI:15378"/>
        <dbReference type="ChEBI" id="CHEBI:30011"/>
        <dbReference type="ChEBI" id="CHEBI:57856"/>
        <dbReference type="ChEBI" id="CHEBI:59789"/>
        <dbReference type="ChEBI" id="CHEBI:61891"/>
        <dbReference type="EC" id="2.1.1.297"/>
    </reaction>
</comment>
<feature type="domain" description="Methyltransferase small" evidence="6">
    <location>
        <begin position="116"/>
        <end position="201"/>
    </location>
</feature>
<dbReference type="PANTHER" id="PTHR18895">
    <property type="entry name" value="HEMK METHYLTRANSFERASE"/>
    <property type="match status" value="1"/>
</dbReference>
<organism evidence="8 9">
    <name type="scientific">Pseudochrobactrum kiredjianiae</name>
    <dbReference type="NCBI Taxonomy" id="386305"/>
    <lineage>
        <taxon>Bacteria</taxon>
        <taxon>Pseudomonadati</taxon>
        <taxon>Pseudomonadota</taxon>
        <taxon>Alphaproteobacteria</taxon>
        <taxon>Hyphomicrobiales</taxon>
        <taxon>Brucellaceae</taxon>
        <taxon>Pseudochrobactrum</taxon>
    </lineage>
</organism>
<dbReference type="PANTHER" id="PTHR18895:SF74">
    <property type="entry name" value="MTRF1L RELEASE FACTOR GLUTAMINE METHYLTRANSFERASE"/>
    <property type="match status" value="1"/>
</dbReference>
<comment type="caution">
    <text evidence="8">The sequence shown here is derived from an EMBL/GenBank/DDBJ whole genome shotgun (WGS) entry which is preliminary data.</text>
</comment>
<dbReference type="Gene3D" id="3.40.50.150">
    <property type="entry name" value="Vaccinia Virus protein VP39"/>
    <property type="match status" value="1"/>
</dbReference>
<dbReference type="NCBIfam" id="TIGR00536">
    <property type="entry name" value="hemK_fam"/>
    <property type="match status" value="1"/>
</dbReference>
<evidence type="ECO:0000256" key="1">
    <source>
        <dbReference type="ARBA" id="ARBA00022603"/>
    </source>
</evidence>
<proteinExistence type="inferred from homology"/>
<dbReference type="Gene3D" id="1.10.8.10">
    <property type="entry name" value="DNA helicase RuvA subunit, C-terminal domain"/>
    <property type="match status" value="1"/>
</dbReference>
<dbReference type="EMBL" id="JBHTMA010000002">
    <property type="protein sequence ID" value="MFD1225616.1"/>
    <property type="molecule type" value="Genomic_DNA"/>
</dbReference>
<feature type="binding site" evidence="5">
    <location>
        <begin position="198"/>
        <end position="201"/>
    </location>
    <ligand>
        <name>substrate</name>
    </ligand>
</feature>
<evidence type="ECO:0000256" key="5">
    <source>
        <dbReference type="HAMAP-Rule" id="MF_02126"/>
    </source>
</evidence>
<dbReference type="CDD" id="cd02440">
    <property type="entry name" value="AdoMet_MTases"/>
    <property type="match status" value="1"/>
</dbReference>
<dbReference type="InterPro" id="IPR050320">
    <property type="entry name" value="N5-glutamine_MTase"/>
</dbReference>
<dbReference type="SUPFAM" id="SSF53335">
    <property type="entry name" value="S-adenosyl-L-methionine-dependent methyltransferases"/>
    <property type="match status" value="1"/>
</dbReference>
<dbReference type="InterPro" id="IPR007848">
    <property type="entry name" value="Small_mtfrase_dom"/>
</dbReference>
<dbReference type="RefSeq" id="WP_289387559.1">
    <property type="nucleotide sequence ID" value="NZ_JAUCBM010000006.1"/>
</dbReference>
<dbReference type="NCBIfam" id="TIGR03534">
    <property type="entry name" value="RF_mod_PrmC"/>
    <property type="match status" value="1"/>
</dbReference>
<comment type="similarity">
    <text evidence="5">Belongs to the protein N5-glutamine methyltransferase family. PrmC subfamily.</text>
</comment>
<evidence type="ECO:0000259" key="6">
    <source>
        <dbReference type="Pfam" id="PF05175"/>
    </source>
</evidence>
<dbReference type="GO" id="GO:0102559">
    <property type="term" value="F:peptide chain release factor N(5)-glutamine methyltransferase activity"/>
    <property type="evidence" value="ECO:0007669"/>
    <property type="project" value="UniProtKB-EC"/>
</dbReference>
<dbReference type="EC" id="2.1.1.297" evidence="5"/>
<gene>
    <name evidence="5 8" type="primary">prmC</name>
    <name evidence="8" type="ORF">ACFQ35_00230</name>
</gene>
<evidence type="ECO:0000259" key="7">
    <source>
        <dbReference type="Pfam" id="PF17827"/>
    </source>
</evidence>
<dbReference type="Pfam" id="PF05175">
    <property type="entry name" value="MTS"/>
    <property type="match status" value="1"/>
</dbReference>
<evidence type="ECO:0000313" key="8">
    <source>
        <dbReference type="EMBL" id="MFD1225616.1"/>
    </source>
</evidence>
<dbReference type="Pfam" id="PF17827">
    <property type="entry name" value="PrmC_N"/>
    <property type="match status" value="1"/>
</dbReference>
<dbReference type="HAMAP" id="MF_02126">
    <property type="entry name" value="RF_methyltr_PrmC"/>
    <property type="match status" value="1"/>
</dbReference>
<feature type="binding site" evidence="5">
    <location>
        <position position="198"/>
    </location>
    <ligand>
        <name>S-adenosyl-L-methionine</name>
        <dbReference type="ChEBI" id="CHEBI:59789"/>
    </ligand>
</feature>
<keyword evidence="2 5" id="KW-0808">Transferase</keyword>
<feature type="domain" description="Release factor glutamine methyltransferase N-terminal" evidence="7">
    <location>
        <begin position="13"/>
        <end position="83"/>
    </location>
</feature>
<dbReference type="InterPro" id="IPR019874">
    <property type="entry name" value="RF_methyltr_PrmC"/>
</dbReference>
<reference evidence="9" key="1">
    <citation type="journal article" date="2019" name="Int. J. Syst. Evol. Microbiol.">
        <title>The Global Catalogue of Microorganisms (GCM) 10K type strain sequencing project: providing services to taxonomists for standard genome sequencing and annotation.</title>
        <authorList>
            <consortium name="The Broad Institute Genomics Platform"/>
            <consortium name="The Broad Institute Genome Sequencing Center for Infectious Disease"/>
            <person name="Wu L."/>
            <person name="Ma J."/>
        </authorList>
    </citation>
    <scope>NUCLEOTIDE SEQUENCE [LARGE SCALE GENOMIC DNA]</scope>
    <source>
        <strain evidence="9">CCUG 49584</strain>
    </source>
</reference>
<keyword evidence="1 5" id="KW-0489">Methyltransferase</keyword>
<dbReference type="InterPro" id="IPR004556">
    <property type="entry name" value="HemK-like"/>
</dbReference>
<name>A0ABW3V0Q7_9HYPH</name>
<dbReference type="InterPro" id="IPR029063">
    <property type="entry name" value="SAM-dependent_MTases_sf"/>
</dbReference>
<dbReference type="InterPro" id="IPR040758">
    <property type="entry name" value="PrmC_N"/>
</dbReference>
<evidence type="ECO:0000256" key="3">
    <source>
        <dbReference type="ARBA" id="ARBA00022691"/>
    </source>
</evidence>
<dbReference type="GO" id="GO:0032259">
    <property type="term" value="P:methylation"/>
    <property type="evidence" value="ECO:0007669"/>
    <property type="project" value="UniProtKB-KW"/>
</dbReference>
<evidence type="ECO:0000313" key="9">
    <source>
        <dbReference type="Proteomes" id="UP001597263"/>
    </source>
</evidence>
<keyword evidence="9" id="KW-1185">Reference proteome</keyword>
<protein>
    <recommendedName>
        <fullName evidence="5">Release factor glutamine methyltransferase</fullName>
        <shortName evidence="5">RF MTase</shortName>
        <ecNumber evidence="5">2.1.1.297</ecNumber>
    </recommendedName>
    <alternativeName>
        <fullName evidence="5">N5-glutamine methyltransferase PrmC</fullName>
    </alternativeName>
    <alternativeName>
        <fullName evidence="5">Protein-(glutamine-N5) MTase PrmC</fullName>
    </alternativeName>
    <alternativeName>
        <fullName evidence="5">Protein-glutamine N-methyltransferase PrmC</fullName>
    </alternativeName>
</protein>
<dbReference type="InterPro" id="IPR002052">
    <property type="entry name" value="DNA_methylase_N6_adenine_CS"/>
</dbReference>
<feature type="binding site" evidence="5">
    <location>
        <begin position="132"/>
        <end position="136"/>
    </location>
    <ligand>
        <name>S-adenosyl-L-methionine</name>
        <dbReference type="ChEBI" id="CHEBI:59789"/>
    </ligand>
</feature>
<evidence type="ECO:0000256" key="4">
    <source>
        <dbReference type="ARBA" id="ARBA00048391"/>
    </source>
</evidence>
<sequence length="291" mass="31761">MTNQENTINTLNQLLAHVRLELRHAEIDSAELDARLLVQHYTGFTLTDIVIRADATVSHSVLEDVFAAVQRRLNGEPVHRIIGEREFYGLNFKLNADTLEPRPDTEALIGLVLPFLQQQVAQKSFTDFIDMGTGTGAIAITLLHEVHEARGVAVDIAAGALQAARVNAKAAGVSSRLAVLQSDWFDAVRGKYDLIVSNPPYIPAKIVLELDKGVKDFDPRRALDGGEDGLNFYRSLAAKGADYLHDNGMIAVEIGAGQAPDIETIFAEHGFKLTGDAEDLGGHKRALSFQR</sequence>
<comment type="function">
    <text evidence="5">Methylates the class 1 translation termination release factors RF1/PrfA and RF2/PrfB on the glutamine residue of the universally conserved GGQ motif.</text>
</comment>